<dbReference type="InterPro" id="IPR012677">
    <property type="entry name" value="Nucleotide-bd_a/b_plait_sf"/>
</dbReference>
<evidence type="ECO:0000313" key="2">
    <source>
        <dbReference type="EMBL" id="JAV11043.1"/>
    </source>
</evidence>
<reference evidence="2" key="1">
    <citation type="submission" date="2016-12" db="EMBL/GenBank/DDBJ databases">
        <title>An insight into the sialome and mialome of the sand fly, Nyssomyia neivai.</title>
        <authorList>
            <person name="Sebastian V."/>
            <person name="Goulart T.M."/>
            <person name="Oliveira W."/>
            <person name="Calvo E."/>
            <person name="Oliveira L.F."/>
            <person name="Pinto M.C."/>
            <person name="Rosselino A.M."/>
            <person name="Ribeiro J.M."/>
        </authorList>
    </citation>
    <scope>NUCLEOTIDE SEQUENCE</scope>
</reference>
<feature type="compositionally biased region" description="Basic residues" evidence="1">
    <location>
        <begin position="688"/>
        <end position="700"/>
    </location>
</feature>
<dbReference type="EMBL" id="GFDF01003041">
    <property type="protein sequence ID" value="JAV11043.1"/>
    <property type="molecule type" value="Transcribed_RNA"/>
</dbReference>
<evidence type="ECO:0000256" key="1">
    <source>
        <dbReference type="SAM" id="MobiDB-lite"/>
    </source>
</evidence>
<protein>
    <submittedName>
        <fullName evidence="2">Putative acinus induces apoptotic chromatin condensation</fullName>
    </submittedName>
</protein>
<dbReference type="InterPro" id="IPR035979">
    <property type="entry name" value="RBD_domain_sf"/>
</dbReference>
<dbReference type="PANTHER" id="PTHR46589:SF1">
    <property type="entry name" value="APOPTOTIC CHROMATIN CONDENSATION INDUCER IN THE NUCLEUS"/>
    <property type="match status" value="1"/>
</dbReference>
<dbReference type="CDD" id="cd12432">
    <property type="entry name" value="RRM_ACINU"/>
    <property type="match status" value="1"/>
</dbReference>
<dbReference type="Gene3D" id="3.30.70.330">
    <property type="match status" value="1"/>
</dbReference>
<feature type="compositionally biased region" description="Low complexity" evidence="1">
    <location>
        <begin position="206"/>
        <end position="222"/>
    </location>
</feature>
<feature type="region of interest" description="Disordered" evidence="1">
    <location>
        <begin position="653"/>
        <end position="700"/>
    </location>
</feature>
<proteinExistence type="predicted"/>
<feature type="compositionally biased region" description="Acidic residues" evidence="1">
    <location>
        <begin position="98"/>
        <end position="125"/>
    </location>
</feature>
<dbReference type="GO" id="GO:0071011">
    <property type="term" value="C:precatalytic spliceosome"/>
    <property type="evidence" value="ECO:0007669"/>
    <property type="project" value="TreeGrafter"/>
</dbReference>
<feature type="compositionally biased region" description="Basic residues" evidence="1">
    <location>
        <begin position="82"/>
        <end position="92"/>
    </location>
</feature>
<dbReference type="Pfam" id="PF16294">
    <property type="entry name" value="RSB_motif"/>
    <property type="match status" value="1"/>
</dbReference>
<dbReference type="InterPro" id="IPR034257">
    <property type="entry name" value="Acinus_RRM"/>
</dbReference>
<dbReference type="AlphaFoldDB" id="A0A1L8DX71"/>
<organism evidence="2">
    <name type="scientific">Nyssomyia neivai</name>
    <dbReference type="NCBI Taxonomy" id="330878"/>
    <lineage>
        <taxon>Eukaryota</taxon>
        <taxon>Metazoa</taxon>
        <taxon>Ecdysozoa</taxon>
        <taxon>Arthropoda</taxon>
        <taxon>Hexapoda</taxon>
        <taxon>Insecta</taxon>
        <taxon>Pterygota</taxon>
        <taxon>Neoptera</taxon>
        <taxon>Endopterygota</taxon>
        <taxon>Diptera</taxon>
        <taxon>Nematocera</taxon>
        <taxon>Psychodoidea</taxon>
        <taxon>Psychodidae</taxon>
        <taxon>Nyssomyia</taxon>
    </lineage>
</organism>
<feature type="compositionally biased region" description="Basic residues" evidence="1">
    <location>
        <begin position="59"/>
        <end position="71"/>
    </location>
</feature>
<feature type="compositionally biased region" description="Basic and acidic residues" evidence="1">
    <location>
        <begin position="559"/>
        <end position="602"/>
    </location>
</feature>
<dbReference type="InterPro" id="IPR032552">
    <property type="entry name" value="RSB_motif"/>
</dbReference>
<feature type="compositionally biased region" description="Basic and acidic residues" evidence="1">
    <location>
        <begin position="653"/>
        <end position="687"/>
    </location>
</feature>
<feature type="compositionally biased region" description="Acidic residues" evidence="1">
    <location>
        <begin position="362"/>
        <end position="372"/>
    </location>
</feature>
<feature type="region of interest" description="Disordered" evidence="1">
    <location>
        <begin position="361"/>
        <end position="384"/>
    </location>
</feature>
<dbReference type="PANTHER" id="PTHR46589">
    <property type="entry name" value="APOPTOTIC CHROMATIN CONDENSATION INDUCER IN THE NUCLEUS"/>
    <property type="match status" value="1"/>
</dbReference>
<accession>A0A1L8DX71</accession>
<dbReference type="GO" id="GO:0003723">
    <property type="term" value="F:RNA binding"/>
    <property type="evidence" value="ECO:0007669"/>
    <property type="project" value="TreeGrafter"/>
</dbReference>
<dbReference type="InterPro" id="IPR052793">
    <property type="entry name" value="EJC-associated_protein"/>
</dbReference>
<dbReference type="GO" id="GO:0008380">
    <property type="term" value="P:RNA splicing"/>
    <property type="evidence" value="ECO:0007669"/>
    <property type="project" value="TreeGrafter"/>
</dbReference>
<sequence length="700" mass="79726">MRRKAKANVVSESPEKSTATRRSTRRGRVSPPPEEVVALQYKSEEDSASSDEDEEYSPKKRRATGARKGRTKASSGSDRSPTKTRGRRRGAAKKVEEHVEEEDEDEEQPEEQPEDVQEVAVEEVTESILPDDANDEADQENGGEKVSIELVPAEPESHVTEDSESGFPQRTSSPEACDYDDDVHMKTLSPIESKSVPEEVPEEEVAATQEQVETEQQTVRPETPAREHQSEDEDEKQDDASKRSSSPEEGELPDQSSKAGDSADEQSKGSPGNNHSKSGHNTDDDDVVVVKKLPPKEIKRMRTDGQVHVDELTKKKRRWLTRKQSPPCILAISTDVLKPLIADVVPVPLVDVKLDLTSDTEGVIEDDDESGSGEEVAQSPKEKRDAPIVVEKIVAEPVRASTDTHTIGINRKILLVNEDVGKTVKPPSPPKNTSSCILYITNLVRPFTVLQLKGLLARTGRIVENGFWIDKIKSKCYVQYETEDQAVETRHALHGVRWPTSNPKCLHVDFGSEGDMMKAIESTTEDITKHVDAGRGERIVVGWERERIEGGVREQPTRPIREWDVGKKDDREKERDRDIRGRRERSKEREDVKRGTEGGFGRERRRTKSPSPARKFKKENEPPIRLLDDLFRKTKATPSIYWLPLTPEQIAVKEETRRKNMQEHQRRLEEFRKERNRDRERDRDRRTRRDRSRSRDRRYR</sequence>
<feature type="region of interest" description="Disordered" evidence="1">
    <location>
        <begin position="559"/>
        <end position="621"/>
    </location>
</feature>
<feature type="compositionally biased region" description="Acidic residues" evidence="1">
    <location>
        <begin position="132"/>
        <end position="141"/>
    </location>
</feature>
<name>A0A1L8DX71_9DIPT</name>
<feature type="compositionally biased region" description="Acidic residues" evidence="1">
    <location>
        <begin position="46"/>
        <end position="55"/>
    </location>
</feature>
<dbReference type="SUPFAM" id="SSF54928">
    <property type="entry name" value="RNA-binding domain, RBD"/>
    <property type="match status" value="1"/>
</dbReference>
<feature type="region of interest" description="Disordered" evidence="1">
    <location>
        <begin position="1"/>
        <end position="292"/>
    </location>
</feature>
<dbReference type="GO" id="GO:0061574">
    <property type="term" value="C:ASAP complex"/>
    <property type="evidence" value="ECO:0007669"/>
    <property type="project" value="TreeGrafter"/>
</dbReference>